<dbReference type="SUPFAM" id="SSF51395">
    <property type="entry name" value="FMN-linked oxidoreductases"/>
    <property type="match status" value="1"/>
</dbReference>
<feature type="binding site" evidence="7">
    <location>
        <position position="247"/>
    </location>
    <ligand>
        <name>FMN</name>
        <dbReference type="ChEBI" id="CHEBI:58210"/>
    </ligand>
</feature>
<dbReference type="Gene3D" id="3.20.20.70">
    <property type="entry name" value="Aldolase class I"/>
    <property type="match status" value="1"/>
</dbReference>
<dbReference type="PANTHER" id="PTHR10578:SF107">
    <property type="entry name" value="2-HYDROXYACID OXIDASE 1"/>
    <property type="match status" value="1"/>
</dbReference>
<feature type="binding site" evidence="7">
    <location>
        <position position="178"/>
    </location>
    <ligand>
        <name>glyoxylate</name>
        <dbReference type="ChEBI" id="CHEBI:36655"/>
    </ligand>
</feature>
<dbReference type="PANTHER" id="PTHR10578">
    <property type="entry name" value="S -2-HYDROXY-ACID OXIDASE-RELATED"/>
    <property type="match status" value="1"/>
</dbReference>
<protein>
    <submittedName>
        <fullName evidence="9">Alpha-hydroxy-acid oxidizing protein</fullName>
    </submittedName>
</protein>
<feature type="binding site" evidence="7">
    <location>
        <begin position="86"/>
        <end position="88"/>
    </location>
    <ligand>
        <name>FMN</name>
        <dbReference type="ChEBI" id="CHEBI:58210"/>
    </ligand>
</feature>
<feature type="binding site" evidence="7">
    <location>
        <position position="115"/>
    </location>
    <ligand>
        <name>FMN</name>
        <dbReference type="ChEBI" id="CHEBI:58210"/>
    </ligand>
</feature>
<feature type="active site" description="Proton acceptor" evidence="6">
    <location>
        <position position="271"/>
    </location>
</feature>
<dbReference type="PROSITE" id="PS51349">
    <property type="entry name" value="FMN_HYDROXY_ACID_DH_2"/>
    <property type="match status" value="1"/>
</dbReference>
<evidence type="ECO:0000256" key="7">
    <source>
        <dbReference type="PIRSR" id="PIRSR000138-2"/>
    </source>
</evidence>
<dbReference type="Pfam" id="PF01070">
    <property type="entry name" value="FMN_dh"/>
    <property type="match status" value="1"/>
</dbReference>
<dbReference type="EMBL" id="SIXI01000004">
    <property type="protein sequence ID" value="TBO30289.1"/>
    <property type="molecule type" value="Genomic_DNA"/>
</dbReference>
<evidence type="ECO:0000256" key="4">
    <source>
        <dbReference type="ARBA" id="ARBA00023002"/>
    </source>
</evidence>
<accession>A0A4Q9H1E6</accession>
<dbReference type="CDD" id="cd02809">
    <property type="entry name" value="alpha_hydroxyacid_oxid_FMN"/>
    <property type="match status" value="1"/>
</dbReference>
<evidence type="ECO:0000256" key="6">
    <source>
        <dbReference type="PIRSR" id="PIRSR000138-1"/>
    </source>
</evidence>
<keyword evidence="4" id="KW-0560">Oxidoreductase</keyword>
<dbReference type="InterPro" id="IPR037396">
    <property type="entry name" value="FMN_HAD"/>
</dbReference>
<sequence length="383" mass="39891">MSPATGRIPPDVASLADYERHALQRLDAARVAWLQGGAADGLTVQANQRAWQGLPLQPRVLRPLAHGHTRIERPGLRLPHPIMLAPVAYLRLVHPDGELATAMAAAAQGAGLVLSTQASVPMERVAELVLGEAERGPLWFQLYAMAQREHTLQLVQRAEAAGFEALVLTVDAPVQGARDAERRAGFRLPADVRAVNLQGLALPGMAAADAAAPGLAAGLCGGLLAHAPTWSDIAWLKAHTRLPLWLKGITHPLDAQQAQALGVDGLIVSNHGGRVLDTMPATAALLPAVRQAVGPEWPVLVDGGIRRGTDVLKALALGADAVLVGRPHVHALAVAGALGVAHAIRLLRDEFEIALALTGCATPAEVSSAVLSSAVLTSAERGG</sequence>
<dbReference type="FunFam" id="3.20.20.70:FF:000029">
    <property type="entry name" value="L-lactate dehydrogenase"/>
    <property type="match status" value="1"/>
</dbReference>
<dbReference type="Proteomes" id="UP000292120">
    <property type="component" value="Unassembled WGS sequence"/>
</dbReference>
<evidence type="ECO:0000259" key="8">
    <source>
        <dbReference type="PROSITE" id="PS51349"/>
    </source>
</evidence>
<dbReference type="InterPro" id="IPR012133">
    <property type="entry name" value="Alpha-hydoxy_acid_DH_FMN"/>
</dbReference>
<evidence type="ECO:0000313" key="9">
    <source>
        <dbReference type="EMBL" id="TBO30289.1"/>
    </source>
</evidence>
<evidence type="ECO:0000256" key="1">
    <source>
        <dbReference type="ARBA" id="ARBA00001917"/>
    </source>
</evidence>
<evidence type="ECO:0000256" key="5">
    <source>
        <dbReference type="ARBA" id="ARBA00024042"/>
    </source>
</evidence>
<dbReference type="InterPro" id="IPR000262">
    <property type="entry name" value="FMN-dep_DH"/>
</dbReference>
<keyword evidence="2 7" id="KW-0285">Flavoprotein</keyword>
<comment type="similarity">
    <text evidence="5">Belongs to the FMN-dependent alpha-hydroxy acid dehydrogenase family.</text>
</comment>
<reference evidence="9 10" key="1">
    <citation type="submission" date="2019-02" db="EMBL/GenBank/DDBJ databases">
        <title>Aquabacterium sp. strain KMB7.</title>
        <authorList>
            <person name="Chen W.-M."/>
        </authorList>
    </citation>
    <scope>NUCLEOTIDE SEQUENCE [LARGE SCALE GENOMIC DNA]</scope>
    <source>
        <strain evidence="9 10">KMB7</strain>
    </source>
</reference>
<feature type="binding site" evidence="7">
    <location>
        <position position="271"/>
    </location>
    <ligand>
        <name>glyoxylate</name>
        <dbReference type="ChEBI" id="CHEBI:36655"/>
    </ligand>
</feature>
<feature type="binding site" evidence="7">
    <location>
        <position position="169"/>
    </location>
    <ligand>
        <name>FMN</name>
        <dbReference type="ChEBI" id="CHEBI:58210"/>
    </ligand>
</feature>
<evidence type="ECO:0000256" key="2">
    <source>
        <dbReference type="ARBA" id="ARBA00022630"/>
    </source>
</evidence>
<dbReference type="GO" id="GO:0016614">
    <property type="term" value="F:oxidoreductase activity, acting on CH-OH group of donors"/>
    <property type="evidence" value="ECO:0007669"/>
    <property type="project" value="UniProtKB-ARBA"/>
</dbReference>
<dbReference type="PIRSF" id="PIRSF000138">
    <property type="entry name" value="Al-hdrx_acd_dh"/>
    <property type="match status" value="1"/>
</dbReference>
<evidence type="ECO:0000313" key="10">
    <source>
        <dbReference type="Proteomes" id="UP000292120"/>
    </source>
</evidence>
<proteinExistence type="inferred from homology"/>
<comment type="caution">
    <text evidence="9">The sequence shown here is derived from an EMBL/GenBank/DDBJ whole genome shotgun (WGS) entry which is preliminary data.</text>
</comment>
<feature type="binding site" evidence="7">
    <location>
        <position position="143"/>
    </location>
    <ligand>
        <name>glyoxylate</name>
        <dbReference type="ChEBI" id="CHEBI:36655"/>
    </ligand>
</feature>
<feature type="binding site" evidence="7">
    <location>
        <begin position="325"/>
        <end position="326"/>
    </location>
    <ligand>
        <name>FMN</name>
        <dbReference type="ChEBI" id="CHEBI:58210"/>
    </ligand>
</feature>
<keyword evidence="10" id="KW-1185">Reference proteome</keyword>
<organism evidence="9 10">
    <name type="scientific">Aquabacterium lacunae</name>
    <dbReference type="NCBI Taxonomy" id="2528630"/>
    <lineage>
        <taxon>Bacteria</taxon>
        <taxon>Pseudomonadati</taxon>
        <taxon>Pseudomonadota</taxon>
        <taxon>Betaproteobacteria</taxon>
        <taxon>Burkholderiales</taxon>
        <taxon>Aquabacterium</taxon>
    </lineage>
</organism>
<dbReference type="OrthoDB" id="9770452at2"/>
<comment type="cofactor">
    <cofactor evidence="1">
        <name>FMN</name>
        <dbReference type="ChEBI" id="CHEBI:58210"/>
    </cofactor>
</comment>
<feature type="domain" description="FMN hydroxy acid dehydrogenase" evidence="8">
    <location>
        <begin position="7"/>
        <end position="376"/>
    </location>
</feature>
<feature type="binding site" evidence="7">
    <location>
        <begin position="302"/>
        <end position="306"/>
    </location>
    <ligand>
        <name>FMN</name>
        <dbReference type="ChEBI" id="CHEBI:58210"/>
    </ligand>
</feature>
<dbReference type="InterPro" id="IPR013785">
    <property type="entry name" value="Aldolase_TIM"/>
</dbReference>
<feature type="binding site" evidence="7">
    <location>
        <position position="269"/>
    </location>
    <ligand>
        <name>FMN</name>
        <dbReference type="ChEBI" id="CHEBI:58210"/>
    </ligand>
</feature>
<dbReference type="GO" id="GO:0010181">
    <property type="term" value="F:FMN binding"/>
    <property type="evidence" value="ECO:0007669"/>
    <property type="project" value="InterPro"/>
</dbReference>
<keyword evidence="3 7" id="KW-0288">FMN</keyword>
<dbReference type="RefSeq" id="WP_130968281.1">
    <property type="nucleotide sequence ID" value="NZ_SIXI01000004.1"/>
</dbReference>
<name>A0A4Q9H1E6_9BURK</name>
<feature type="binding site" evidence="7">
    <location>
        <position position="274"/>
    </location>
    <ligand>
        <name>glyoxylate</name>
        <dbReference type="ChEBI" id="CHEBI:36655"/>
    </ligand>
</feature>
<evidence type="ECO:0000256" key="3">
    <source>
        <dbReference type="ARBA" id="ARBA00022643"/>
    </source>
</evidence>
<dbReference type="AlphaFoldDB" id="A0A4Q9H1E6"/>
<gene>
    <name evidence="9" type="ORF">EYS42_11395</name>
</gene>
<feature type="binding site" evidence="7">
    <location>
        <position position="141"/>
    </location>
    <ligand>
        <name>FMN</name>
        <dbReference type="ChEBI" id="CHEBI:58210"/>
    </ligand>
</feature>